<feature type="region of interest" description="Disordered" evidence="2">
    <location>
        <begin position="364"/>
        <end position="402"/>
    </location>
</feature>
<dbReference type="GeneID" id="106819127"/>
<dbReference type="Proteomes" id="UP000695022">
    <property type="component" value="Unplaced"/>
</dbReference>
<evidence type="ECO:0000256" key="2">
    <source>
        <dbReference type="SAM" id="MobiDB-lite"/>
    </source>
</evidence>
<proteinExistence type="predicted"/>
<reference evidence="4" key="1">
    <citation type="submission" date="2025-08" db="UniProtKB">
        <authorList>
            <consortium name="RefSeq"/>
        </authorList>
    </citation>
    <scope>IDENTIFICATION</scope>
</reference>
<sequence length="402" mass="45861">MARDQLKTGKPQLRQGLYKKHVPLRGQQEEEELDPTEVKLQMEGPKMFARSKSLDSDVQLDARKQASLMESEVGILREKLADLEATSDRLGDDNLRLRIAAGRKVPVIHTDDQALENIELKGPKMFARSKSLDSDVQLDARKQASLMESEVGILRQKLADLEATSDRLGDDNLRLRIAAGRKVPVIHTDDQALENIELKDKLREMENMCVEMQERCVAMETEQHRGEDARASRRKLAELEEENASLRAAISRRRGSTGSVRSEEREERQQQEGMPETREGMRRRITEQDEEIDDLLVIIKGREGTNEQLEEEVQTYKHEMQRATLANKEKQDKLLNELKQALDNNAEMAVQLQMMVQRTEYAKSEMSKLRASAELSDGGKDGGGEAIKDKSVLNKYEIKRDR</sequence>
<feature type="compositionally biased region" description="Basic and acidic residues" evidence="2">
    <location>
        <begin position="377"/>
        <end position="402"/>
    </location>
</feature>
<evidence type="ECO:0000313" key="3">
    <source>
        <dbReference type="Proteomes" id="UP000695022"/>
    </source>
</evidence>
<feature type="compositionally biased region" description="Basic and acidic residues" evidence="2">
    <location>
        <begin position="261"/>
        <end position="283"/>
    </location>
</feature>
<organism evidence="3 4">
    <name type="scientific">Priapulus caudatus</name>
    <name type="common">Priapulid worm</name>
    <dbReference type="NCBI Taxonomy" id="37621"/>
    <lineage>
        <taxon>Eukaryota</taxon>
        <taxon>Metazoa</taxon>
        <taxon>Ecdysozoa</taxon>
        <taxon>Scalidophora</taxon>
        <taxon>Priapulida</taxon>
        <taxon>Priapulimorpha</taxon>
        <taxon>Priapulimorphida</taxon>
        <taxon>Priapulidae</taxon>
        <taxon>Priapulus</taxon>
    </lineage>
</organism>
<keyword evidence="3" id="KW-1185">Reference proteome</keyword>
<protein>
    <submittedName>
        <fullName evidence="4">Rootletin-like</fullName>
    </submittedName>
</protein>
<accession>A0ABM1F4A4</accession>
<keyword evidence="1" id="KW-0175">Coiled coil</keyword>
<feature type="coiled-coil region" evidence="1">
    <location>
        <begin position="299"/>
        <end position="351"/>
    </location>
</feature>
<gene>
    <name evidence="4" type="primary">LOC106819127</name>
</gene>
<dbReference type="RefSeq" id="XP_014679275.1">
    <property type="nucleotide sequence ID" value="XM_014823789.1"/>
</dbReference>
<feature type="region of interest" description="Disordered" evidence="2">
    <location>
        <begin position="1"/>
        <end position="35"/>
    </location>
</feature>
<name>A0ABM1F4A4_PRICU</name>
<feature type="region of interest" description="Disordered" evidence="2">
    <location>
        <begin position="247"/>
        <end position="283"/>
    </location>
</feature>
<evidence type="ECO:0000313" key="4">
    <source>
        <dbReference type="RefSeq" id="XP_014679275.1"/>
    </source>
</evidence>
<evidence type="ECO:0000256" key="1">
    <source>
        <dbReference type="SAM" id="Coils"/>
    </source>
</evidence>